<organism evidence="1 2">
    <name type="scientific">Marinagarivorans cellulosilyticus</name>
    <dbReference type="NCBI Taxonomy" id="2721545"/>
    <lineage>
        <taxon>Bacteria</taxon>
        <taxon>Pseudomonadati</taxon>
        <taxon>Pseudomonadota</taxon>
        <taxon>Gammaproteobacteria</taxon>
        <taxon>Cellvibrionales</taxon>
        <taxon>Cellvibrionaceae</taxon>
        <taxon>Marinagarivorans</taxon>
    </lineage>
</organism>
<reference evidence="1 2" key="1">
    <citation type="journal article" date="2022" name="IScience">
        <title>An ultrasensitive nanofiber-based assay for enzymatic hydrolysis and deep-sea microbial degradation of cellulose.</title>
        <authorList>
            <person name="Tsudome M."/>
            <person name="Tachioka M."/>
            <person name="Miyazaki M."/>
            <person name="Uchimura K."/>
            <person name="Tsuda M."/>
            <person name="Takaki Y."/>
            <person name="Deguchi S."/>
        </authorList>
    </citation>
    <scope>NUCLEOTIDE SEQUENCE [LARGE SCALE GENOMIC DNA]</scope>
    <source>
        <strain evidence="1 2">GE09</strain>
    </source>
</reference>
<protein>
    <submittedName>
        <fullName evidence="1">Uncharacterized protein</fullName>
    </submittedName>
</protein>
<name>A0AAN1WIJ0_9GAMM</name>
<sequence>MFKILHEGESLGTTLFESGDPDTQSVSGAFNNLGGAIALSAWIVSNGGTEDGEAVYVVFTDAFSVTTADGVALDIKEGTLIAVPDEGEAYIEIVLRDEQDYQRYFPEHLSAVVSGA</sequence>
<gene>
    <name evidence="1" type="ORF">MARGE09_P2432</name>
</gene>
<accession>A0AAN1WIJ0</accession>
<dbReference type="AlphaFoldDB" id="A0AAN1WIJ0"/>
<dbReference type="RefSeq" id="WP_236982446.1">
    <property type="nucleotide sequence ID" value="NZ_AP023086.1"/>
</dbReference>
<evidence type="ECO:0000313" key="1">
    <source>
        <dbReference type="EMBL" id="BCD98231.1"/>
    </source>
</evidence>
<keyword evidence="2" id="KW-1185">Reference proteome</keyword>
<evidence type="ECO:0000313" key="2">
    <source>
        <dbReference type="Proteomes" id="UP001320119"/>
    </source>
</evidence>
<dbReference type="EMBL" id="AP023086">
    <property type="protein sequence ID" value="BCD98231.1"/>
    <property type="molecule type" value="Genomic_DNA"/>
</dbReference>
<dbReference type="KEGG" id="marq:MARGE09_P2432"/>
<dbReference type="Proteomes" id="UP001320119">
    <property type="component" value="Chromosome"/>
</dbReference>
<proteinExistence type="predicted"/>